<sequence length="134" mass="13523">MQHMLMIALSLHILAAVFWAGSTFTLARSGGVGAEQLFRPQMGAATVAVLSGIYLWHCVHEGSFGAAEAWLAAGAVCALIAAAVQGLGIGSAVSALRKAGGGDPAARSRIAVACRLAAVLLAVTTVTMAASRYA</sequence>
<feature type="transmembrane region" description="Helical" evidence="1">
    <location>
        <begin position="37"/>
        <end position="57"/>
    </location>
</feature>
<keyword evidence="1" id="KW-0812">Transmembrane</keyword>
<feature type="transmembrane region" description="Helical" evidence="1">
    <location>
        <begin position="69"/>
        <end position="90"/>
    </location>
</feature>
<reference evidence="2 3" key="1">
    <citation type="submission" date="2020-09" db="EMBL/GenBank/DDBJ databases">
        <title>Sphingomonas sp., a new species isolated from pork steak.</title>
        <authorList>
            <person name="Heidler von Heilborn D."/>
        </authorList>
    </citation>
    <scope>NUCLEOTIDE SEQUENCE [LARGE SCALE GENOMIC DNA]</scope>
    <source>
        <strain evidence="3">S8-3T</strain>
    </source>
</reference>
<dbReference type="EMBL" id="CP061038">
    <property type="protein sequence ID" value="QNQ10278.1"/>
    <property type="molecule type" value="Genomic_DNA"/>
</dbReference>
<dbReference type="RefSeq" id="WP_187762580.1">
    <property type="nucleotide sequence ID" value="NZ_CP061038.1"/>
</dbReference>
<protein>
    <recommendedName>
        <fullName evidence="4">Copper resistance protein D domain-containing protein</fullName>
    </recommendedName>
</protein>
<evidence type="ECO:0000313" key="2">
    <source>
        <dbReference type="EMBL" id="QNQ10278.1"/>
    </source>
</evidence>
<keyword evidence="1" id="KW-0472">Membrane</keyword>
<evidence type="ECO:0000256" key="1">
    <source>
        <dbReference type="SAM" id="Phobius"/>
    </source>
</evidence>
<evidence type="ECO:0000313" key="3">
    <source>
        <dbReference type="Proteomes" id="UP000516148"/>
    </source>
</evidence>
<keyword evidence="3" id="KW-1185">Reference proteome</keyword>
<dbReference type="KEGG" id="spap:H3Z74_03285"/>
<dbReference type="AlphaFoldDB" id="A0A7H0LKS5"/>
<feature type="transmembrane region" description="Helical" evidence="1">
    <location>
        <begin position="110"/>
        <end position="130"/>
    </location>
</feature>
<proteinExistence type="predicted"/>
<organism evidence="2 3">
    <name type="scientific">Sphingomonas alpina</name>
    <dbReference type="NCBI Taxonomy" id="653931"/>
    <lineage>
        <taxon>Bacteria</taxon>
        <taxon>Pseudomonadati</taxon>
        <taxon>Pseudomonadota</taxon>
        <taxon>Alphaproteobacteria</taxon>
        <taxon>Sphingomonadales</taxon>
        <taxon>Sphingomonadaceae</taxon>
        <taxon>Sphingomonas</taxon>
    </lineage>
</organism>
<keyword evidence="1" id="KW-1133">Transmembrane helix</keyword>
<evidence type="ECO:0008006" key="4">
    <source>
        <dbReference type="Google" id="ProtNLM"/>
    </source>
</evidence>
<name>A0A7H0LKS5_9SPHN</name>
<accession>A0A7H0LKS5</accession>
<dbReference type="Proteomes" id="UP000516148">
    <property type="component" value="Chromosome"/>
</dbReference>
<gene>
    <name evidence="2" type="ORF">H3Z74_03285</name>
</gene>